<reference evidence="2" key="1">
    <citation type="journal article" date="2021" name="BMC Genomics">
        <title>Chromosome-level genome assembly and manually-curated proteome of model necrotroph Parastagonospora nodorum Sn15 reveals a genome-wide trove of candidate effector homologs, and redundancy of virulence-related functions within an accessory chromosome.</title>
        <authorList>
            <person name="Bertazzoni S."/>
            <person name="Jones D.A.B."/>
            <person name="Phan H.T."/>
            <person name="Tan K.-C."/>
            <person name="Hane J.K."/>
        </authorList>
    </citation>
    <scope>NUCLEOTIDE SEQUENCE [LARGE SCALE GENOMIC DNA]</scope>
    <source>
        <strain evidence="2">SN15 / ATCC MYA-4574 / FGSC 10173)</strain>
    </source>
</reference>
<accession>A0A7U2FAJ3</accession>
<dbReference type="VEuPathDB" id="FungiDB:JI435_413540"/>
<dbReference type="Proteomes" id="UP000663193">
    <property type="component" value="Chromosome 9"/>
</dbReference>
<dbReference type="AlphaFoldDB" id="A0A7U2FAJ3"/>
<proteinExistence type="predicted"/>
<dbReference type="EMBL" id="CP069031">
    <property type="protein sequence ID" value="QRC99470.1"/>
    <property type="molecule type" value="Genomic_DNA"/>
</dbReference>
<evidence type="ECO:0000313" key="2">
    <source>
        <dbReference type="Proteomes" id="UP000663193"/>
    </source>
</evidence>
<keyword evidence="2" id="KW-1185">Reference proteome</keyword>
<evidence type="ECO:0000313" key="1">
    <source>
        <dbReference type="EMBL" id="QRC99470.1"/>
    </source>
</evidence>
<gene>
    <name evidence="1" type="ORF">JI435_413540</name>
</gene>
<name>A0A7U2FAJ3_PHANO</name>
<sequence>MWVCVCDHGGYVDKRGLCMRSDVRSWWDLSTIWRTEVSVRCYKEGVQDS</sequence>
<organism evidence="1 2">
    <name type="scientific">Phaeosphaeria nodorum (strain SN15 / ATCC MYA-4574 / FGSC 10173)</name>
    <name type="common">Glume blotch fungus</name>
    <name type="synonym">Parastagonospora nodorum</name>
    <dbReference type="NCBI Taxonomy" id="321614"/>
    <lineage>
        <taxon>Eukaryota</taxon>
        <taxon>Fungi</taxon>
        <taxon>Dikarya</taxon>
        <taxon>Ascomycota</taxon>
        <taxon>Pezizomycotina</taxon>
        <taxon>Dothideomycetes</taxon>
        <taxon>Pleosporomycetidae</taxon>
        <taxon>Pleosporales</taxon>
        <taxon>Pleosporineae</taxon>
        <taxon>Phaeosphaeriaceae</taxon>
        <taxon>Parastagonospora</taxon>
    </lineage>
</organism>
<protein>
    <submittedName>
        <fullName evidence="1">Uncharacterized protein</fullName>
    </submittedName>
</protein>